<evidence type="ECO:0000313" key="1">
    <source>
        <dbReference type="EMBL" id="RHL71016.1"/>
    </source>
</evidence>
<sequence>MCPVNKDTNDFNRKLNGTLEDIDCYISCQYGNKVFYYGHNTLQTYIPSLIRGHNIIKIIQQYDPSLIFDIEETDSEILFKFKYVNSDKVIPLLKPRTSGSQISPFSSKNLPKSNFKIPDDKLTQYKEIVSKIPPEKLLTLSRMTHSYLQTLVTKKNNWENIKADMRLKCVKGKEYIYMIGKWDEYLKYLKNEIKEM</sequence>
<protein>
    <submittedName>
        <fullName evidence="1">Uncharacterized protein</fullName>
    </submittedName>
</protein>
<dbReference type="Proteomes" id="UP000285201">
    <property type="component" value="Unassembled WGS sequence"/>
</dbReference>
<reference evidence="1 2" key="1">
    <citation type="submission" date="2018-08" db="EMBL/GenBank/DDBJ databases">
        <title>A genome reference for cultivated species of the human gut microbiota.</title>
        <authorList>
            <person name="Zou Y."/>
            <person name="Xue W."/>
            <person name="Luo G."/>
        </authorList>
    </citation>
    <scope>NUCLEOTIDE SEQUENCE [LARGE SCALE GENOMIC DNA]</scope>
    <source>
        <strain evidence="1 2">AF36-7BH</strain>
    </source>
</reference>
<proteinExistence type="predicted"/>
<gene>
    <name evidence="1" type="ORF">DW007_02415</name>
</gene>
<name>A0A415MDU8_9FIRM</name>
<accession>A0A415MDU8</accession>
<evidence type="ECO:0000313" key="2">
    <source>
        <dbReference type="Proteomes" id="UP000285201"/>
    </source>
</evidence>
<organism evidence="1 2">
    <name type="scientific">Lachnospira eligens</name>
    <dbReference type="NCBI Taxonomy" id="39485"/>
    <lineage>
        <taxon>Bacteria</taxon>
        <taxon>Bacillati</taxon>
        <taxon>Bacillota</taxon>
        <taxon>Clostridia</taxon>
        <taxon>Lachnospirales</taxon>
        <taxon>Lachnospiraceae</taxon>
        <taxon>Lachnospira</taxon>
    </lineage>
</organism>
<dbReference type="AlphaFoldDB" id="A0A415MDU8"/>
<comment type="caution">
    <text evidence="1">The sequence shown here is derived from an EMBL/GenBank/DDBJ whole genome shotgun (WGS) entry which is preliminary data.</text>
</comment>
<dbReference type="RefSeq" id="WP_118370354.1">
    <property type="nucleotide sequence ID" value="NZ_QROY01000002.1"/>
</dbReference>
<dbReference type="EMBL" id="QROY01000002">
    <property type="protein sequence ID" value="RHL71016.1"/>
    <property type="molecule type" value="Genomic_DNA"/>
</dbReference>